<dbReference type="PATRIC" id="fig|1434119.4.peg.851"/>
<dbReference type="Proteomes" id="UP000033092">
    <property type="component" value="Chromosome"/>
</dbReference>
<dbReference type="InterPro" id="IPR029063">
    <property type="entry name" value="SAM-dependent_MTases_sf"/>
</dbReference>
<feature type="domain" description="Histidine-specific methyltransferase SAM-dependent" evidence="3">
    <location>
        <begin position="32"/>
        <end position="338"/>
    </location>
</feature>
<accession>A0A0E3LA42</accession>
<gene>
    <name evidence="4" type="ORF">MSSIH_0676</name>
</gene>
<dbReference type="Pfam" id="PF10017">
    <property type="entry name" value="Methyltransf_33"/>
    <property type="match status" value="1"/>
</dbReference>
<evidence type="ECO:0000256" key="1">
    <source>
        <dbReference type="ARBA" id="ARBA00022603"/>
    </source>
</evidence>
<dbReference type="AlphaFoldDB" id="A0A0E3LA42"/>
<dbReference type="GeneID" id="24859478"/>
<dbReference type="EMBL" id="CP009507">
    <property type="protein sequence ID" value="AKB31366.1"/>
    <property type="molecule type" value="Genomic_DNA"/>
</dbReference>
<dbReference type="GO" id="GO:0008168">
    <property type="term" value="F:methyltransferase activity"/>
    <property type="evidence" value="ECO:0007669"/>
    <property type="project" value="UniProtKB-KW"/>
</dbReference>
<reference evidence="4 5" key="1">
    <citation type="submission" date="2014-07" db="EMBL/GenBank/DDBJ databases">
        <title>Methanogenic archaea and the global carbon cycle.</title>
        <authorList>
            <person name="Henriksen J.R."/>
            <person name="Luke J."/>
            <person name="Reinhart S."/>
            <person name="Benedict M.N."/>
            <person name="Youngblut N.D."/>
            <person name="Metcalf M.E."/>
            <person name="Whitaker R.J."/>
            <person name="Metcalf W.W."/>
        </authorList>
    </citation>
    <scope>NUCLEOTIDE SEQUENCE [LARGE SCALE GENOMIC DNA]</scope>
    <source>
        <strain evidence="4 5">HI350</strain>
    </source>
</reference>
<dbReference type="Gene3D" id="3.40.50.150">
    <property type="entry name" value="Vaccinia Virus protein VP39"/>
    <property type="match status" value="1"/>
</dbReference>
<dbReference type="PANTHER" id="PTHR43397:SF1">
    <property type="entry name" value="ERGOTHIONEINE BIOSYNTHESIS PROTEIN 1"/>
    <property type="match status" value="1"/>
</dbReference>
<keyword evidence="2" id="KW-0808">Transferase</keyword>
<dbReference type="GeneID" id="41604647"/>
<dbReference type="PANTHER" id="PTHR43397">
    <property type="entry name" value="ERGOTHIONEINE BIOSYNTHESIS PROTEIN 1"/>
    <property type="match status" value="1"/>
</dbReference>
<dbReference type="HOGENOM" id="CLU_812838_0_0_2"/>
<evidence type="ECO:0000259" key="3">
    <source>
        <dbReference type="Pfam" id="PF10017"/>
    </source>
</evidence>
<evidence type="ECO:0000313" key="5">
    <source>
        <dbReference type="Proteomes" id="UP000033092"/>
    </source>
</evidence>
<dbReference type="GO" id="GO:0032259">
    <property type="term" value="P:methylation"/>
    <property type="evidence" value="ECO:0007669"/>
    <property type="project" value="UniProtKB-KW"/>
</dbReference>
<dbReference type="RefSeq" id="WP_048170136.1">
    <property type="nucleotide sequence ID" value="NZ_CP009507.1"/>
</dbReference>
<proteinExistence type="predicted"/>
<dbReference type="InterPro" id="IPR051128">
    <property type="entry name" value="EgtD_Methyltrsf_superfamily"/>
</dbReference>
<dbReference type="InterPro" id="IPR019257">
    <property type="entry name" value="MeTrfase_dom"/>
</dbReference>
<dbReference type="KEGG" id="msz:MSSIH_0676"/>
<keyword evidence="1" id="KW-0489">Methyltransferase</keyword>
<protein>
    <recommendedName>
        <fullName evidence="3">Histidine-specific methyltransferase SAM-dependent domain-containing protein</fullName>
    </recommendedName>
</protein>
<evidence type="ECO:0000256" key="2">
    <source>
        <dbReference type="ARBA" id="ARBA00022679"/>
    </source>
</evidence>
<dbReference type="SUPFAM" id="SSF53335">
    <property type="entry name" value="S-adenosyl-L-methionine-dependent methyltransferases"/>
    <property type="match status" value="1"/>
</dbReference>
<sequence length="343" mass="39053">MNSTGKAILKQAPEQEEKIITISDKSPEEKLYESLEKYELPDYLLYTGSGGANNWLKLDESKTFPVARQLKVMLEENVASIVRFIPACMSLVSIGVGSGEKERILLEELIKKNQTEKQAFEPVSIRYYPVDINSRLVDLALEKVKDLPVERKGIVGSIEDMQLLKKHWHLPVLFCILGNTFCNYEPEFILRLVHENLEQGDLFFFDANLLPTQDSGEETQAARKSILGTYASRENVLFNIYPLLQYGMAPEDFDFEILLAQVDSRIGALCRTRKSLNILKDAEIRMGAKVVGFKEGDIIRMGFTYKYTYDQVLAFLDICGFDVLKALLSEDRTNVMILAKKRI</sequence>
<evidence type="ECO:0000313" key="4">
    <source>
        <dbReference type="EMBL" id="AKB31366.1"/>
    </source>
</evidence>
<organism evidence="4 5">
    <name type="scientific">Methanosarcina siciliae HI350</name>
    <dbReference type="NCBI Taxonomy" id="1434119"/>
    <lineage>
        <taxon>Archaea</taxon>
        <taxon>Methanobacteriati</taxon>
        <taxon>Methanobacteriota</taxon>
        <taxon>Stenosarchaea group</taxon>
        <taxon>Methanomicrobia</taxon>
        <taxon>Methanosarcinales</taxon>
        <taxon>Methanosarcinaceae</taxon>
        <taxon>Methanosarcina</taxon>
    </lineage>
</organism>
<name>A0A0E3LA42_9EURY</name>